<feature type="region of interest" description="Disordered" evidence="1">
    <location>
        <begin position="1"/>
        <end position="65"/>
    </location>
</feature>
<evidence type="ECO:0000313" key="2">
    <source>
        <dbReference type="EMBL" id="CAG8825342.1"/>
    </source>
</evidence>
<dbReference type="EMBL" id="CAJVQA010055697">
    <property type="protein sequence ID" value="CAG8825342.1"/>
    <property type="molecule type" value="Genomic_DNA"/>
</dbReference>
<evidence type="ECO:0000313" key="3">
    <source>
        <dbReference type="Proteomes" id="UP000789759"/>
    </source>
</evidence>
<comment type="caution">
    <text evidence="2">The sequence shown here is derived from an EMBL/GenBank/DDBJ whole genome shotgun (WGS) entry which is preliminary data.</text>
</comment>
<keyword evidence="3" id="KW-1185">Reference proteome</keyword>
<organism evidence="2 3">
    <name type="scientific">Cetraspora pellucida</name>
    <dbReference type="NCBI Taxonomy" id="1433469"/>
    <lineage>
        <taxon>Eukaryota</taxon>
        <taxon>Fungi</taxon>
        <taxon>Fungi incertae sedis</taxon>
        <taxon>Mucoromycota</taxon>
        <taxon>Glomeromycotina</taxon>
        <taxon>Glomeromycetes</taxon>
        <taxon>Diversisporales</taxon>
        <taxon>Gigasporaceae</taxon>
        <taxon>Cetraspora</taxon>
    </lineage>
</organism>
<gene>
    <name evidence="2" type="ORF">CPELLU_LOCUS20087</name>
</gene>
<reference evidence="2" key="1">
    <citation type="submission" date="2021-06" db="EMBL/GenBank/DDBJ databases">
        <authorList>
            <person name="Kallberg Y."/>
            <person name="Tangrot J."/>
            <person name="Rosling A."/>
        </authorList>
    </citation>
    <scope>NUCLEOTIDE SEQUENCE</scope>
    <source>
        <strain evidence="2">FL966</strain>
    </source>
</reference>
<feature type="non-terminal residue" evidence="2">
    <location>
        <position position="65"/>
    </location>
</feature>
<protein>
    <submittedName>
        <fullName evidence="2">13921_t:CDS:1</fullName>
    </submittedName>
</protein>
<dbReference type="AlphaFoldDB" id="A0A9N9KDZ0"/>
<name>A0A9N9KDZ0_9GLOM</name>
<evidence type="ECO:0000256" key="1">
    <source>
        <dbReference type="SAM" id="MobiDB-lite"/>
    </source>
</evidence>
<feature type="compositionally biased region" description="Basic and acidic residues" evidence="1">
    <location>
        <begin position="10"/>
        <end position="24"/>
    </location>
</feature>
<dbReference type="Proteomes" id="UP000789759">
    <property type="component" value="Unassembled WGS sequence"/>
</dbReference>
<sequence>TPRMAPKVFWRAESHAESLTESRKSYRKSKVLPKIESLTESRNPYRKSKVLPKVESPTESRNPYR</sequence>
<feature type="non-terminal residue" evidence="2">
    <location>
        <position position="1"/>
    </location>
</feature>
<proteinExistence type="predicted"/>
<accession>A0A9N9KDZ0</accession>
<dbReference type="OrthoDB" id="2460888at2759"/>